<evidence type="ECO:0000256" key="2">
    <source>
        <dbReference type="ARBA" id="ARBA00022908"/>
    </source>
</evidence>
<sequence>MGKERKEQGIHQRGSTYTIVVEGPRNNDGSRNQITKGGFRTKKEARVARIKLLNEINEGKYIVESEETFASFVPYWFKHYEKRVKASTASTRKYTVDKHLVNDNPFSNKPISKITTEDIDALYNLKLEQGLSASTVKRIHQLLNIALTQAVKWKRIKFNPAIDADPPPVNKEEMQIWSFKEIRAFLDKCNNSRYKILFLIAIYTGMRKGEILGLKWSDIDFKKKKIHVQRTLQLIAEEGYIFTTPKTKKSIRQIPIPEFLIEQLLIFQKEQENWKNRLGEEYQDQNLVICTEKGTIQDPRNILRKMKKICEEANVTPIRFHDIRHTHASILISEGVDLVKVSARLGHANAKITMEIYAHLIPNQDDDVADIFHNAMNQSL</sequence>
<evidence type="ECO:0000259" key="7">
    <source>
        <dbReference type="PROSITE" id="PS51900"/>
    </source>
</evidence>
<dbReference type="Pfam" id="PF14657">
    <property type="entry name" value="Arm-DNA-bind_4"/>
    <property type="match status" value="1"/>
</dbReference>
<dbReference type="Gene3D" id="1.10.150.130">
    <property type="match status" value="1"/>
</dbReference>
<dbReference type="Gene3D" id="1.10.443.10">
    <property type="entry name" value="Intergrase catalytic core"/>
    <property type="match status" value="1"/>
</dbReference>
<dbReference type="PROSITE" id="PS51898">
    <property type="entry name" value="TYR_RECOMBINASE"/>
    <property type="match status" value="1"/>
</dbReference>
<dbReference type="InterPro" id="IPR011010">
    <property type="entry name" value="DNA_brk_join_enz"/>
</dbReference>
<feature type="domain" description="Core-binding (CB)" evidence="7">
    <location>
        <begin position="67"/>
        <end position="151"/>
    </location>
</feature>
<evidence type="ECO:0000256" key="5">
    <source>
        <dbReference type="PROSITE-ProRule" id="PRU01248"/>
    </source>
</evidence>
<dbReference type="Proteomes" id="UP000769780">
    <property type="component" value="Unassembled WGS sequence"/>
</dbReference>
<name>A0ABS7K8W3_9BACI</name>
<keyword evidence="4" id="KW-0233">DNA recombination</keyword>
<dbReference type="SUPFAM" id="SSF56349">
    <property type="entry name" value="DNA breaking-rejoining enzymes"/>
    <property type="match status" value="1"/>
</dbReference>
<dbReference type="Pfam" id="PF14659">
    <property type="entry name" value="Phage_int_SAM_3"/>
    <property type="match status" value="1"/>
</dbReference>
<protein>
    <submittedName>
        <fullName evidence="8">Site-specific integrase</fullName>
    </submittedName>
</protein>
<keyword evidence="3 5" id="KW-0238">DNA-binding</keyword>
<keyword evidence="2" id="KW-0229">DNA integration</keyword>
<comment type="similarity">
    <text evidence="1">Belongs to the 'phage' integrase family.</text>
</comment>
<gene>
    <name evidence="8" type="ORF">H0185_18125</name>
</gene>
<dbReference type="EMBL" id="JACWFH010000026">
    <property type="protein sequence ID" value="MBY0098684.1"/>
    <property type="molecule type" value="Genomic_DNA"/>
</dbReference>
<dbReference type="PANTHER" id="PTHR30349:SF64">
    <property type="entry name" value="PROPHAGE INTEGRASE INTD-RELATED"/>
    <property type="match status" value="1"/>
</dbReference>
<dbReference type="InterPro" id="IPR050090">
    <property type="entry name" value="Tyrosine_recombinase_XerCD"/>
</dbReference>
<dbReference type="InterPro" id="IPR013762">
    <property type="entry name" value="Integrase-like_cat_sf"/>
</dbReference>
<dbReference type="InterPro" id="IPR002104">
    <property type="entry name" value="Integrase_catalytic"/>
</dbReference>
<evidence type="ECO:0000313" key="8">
    <source>
        <dbReference type="EMBL" id="MBY0098684.1"/>
    </source>
</evidence>
<evidence type="ECO:0000256" key="4">
    <source>
        <dbReference type="ARBA" id="ARBA00023172"/>
    </source>
</evidence>
<dbReference type="InterPro" id="IPR004107">
    <property type="entry name" value="Integrase_SAM-like_N"/>
</dbReference>
<proteinExistence type="inferred from homology"/>
<evidence type="ECO:0000259" key="6">
    <source>
        <dbReference type="PROSITE" id="PS51898"/>
    </source>
</evidence>
<dbReference type="CDD" id="cd01189">
    <property type="entry name" value="INT_ICEBs1_C_like"/>
    <property type="match status" value="1"/>
</dbReference>
<dbReference type="InterPro" id="IPR044068">
    <property type="entry name" value="CB"/>
</dbReference>
<accession>A0ABS7K8W3</accession>
<organism evidence="8 9">
    <name type="scientific">Mesobacillus maritimus</name>
    <dbReference type="NCBI Taxonomy" id="1643336"/>
    <lineage>
        <taxon>Bacteria</taxon>
        <taxon>Bacillati</taxon>
        <taxon>Bacillota</taxon>
        <taxon>Bacilli</taxon>
        <taxon>Bacillales</taxon>
        <taxon>Bacillaceae</taxon>
        <taxon>Mesobacillus</taxon>
    </lineage>
</organism>
<dbReference type="InterPro" id="IPR010998">
    <property type="entry name" value="Integrase_recombinase_N"/>
</dbReference>
<dbReference type="PROSITE" id="PS51900">
    <property type="entry name" value="CB"/>
    <property type="match status" value="1"/>
</dbReference>
<evidence type="ECO:0000256" key="1">
    <source>
        <dbReference type="ARBA" id="ARBA00008857"/>
    </source>
</evidence>
<evidence type="ECO:0000313" key="9">
    <source>
        <dbReference type="Proteomes" id="UP000769780"/>
    </source>
</evidence>
<comment type="caution">
    <text evidence="8">The sequence shown here is derived from an EMBL/GenBank/DDBJ whole genome shotgun (WGS) entry which is preliminary data.</text>
</comment>
<dbReference type="InterPro" id="IPR028259">
    <property type="entry name" value="AP2-like_int_N"/>
</dbReference>
<dbReference type="Pfam" id="PF00589">
    <property type="entry name" value="Phage_integrase"/>
    <property type="match status" value="1"/>
</dbReference>
<dbReference type="PANTHER" id="PTHR30349">
    <property type="entry name" value="PHAGE INTEGRASE-RELATED"/>
    <property type="match status" value="1"/>
</dbReference>
<reference evidence="8 9" key="1">
    <citation type="submission" date="2020-07" db="EMBL/GenBank/DDBJ databases">
        <title>Fungal Genomes of the International Space Station.</title>
        <authorList>
            <person name="Seuylemezian A."/>
            <person name="Singh N.K."/>
            <person name="Wood J."/>
            <person name="Venkateswaran K."/>
        </authorList>
    </citation>
    <scope>NUCLEOTIDE SEQUENCE [LARGE SCALE GENOMIC DNA]</scope>
    <source>
        <strain evidence="8 9">PL-B2</strain>
    </source>
</reference>
<keyword evidence="9" id="KW-1185">Reference proteome</keyword>
<evidence type="ECO:0000256" key="3">
    <source>
        <dbReference type="ARBA" id="ARBA00023125"/>
    </source>
</evidence>
<feature type="domain" description="Tyr recombinase" evidence="6">
    <location>
        <begin position="172"/>
        <end position="370"/>
    </location>
</feature>
<dbReference type="RefSeq" id="WP_221874908.1">
    <property type="nucleotide sequence ID" value="NZ_JACWFH010000026.1"/>
</dbReference>